<dbReference type="SMART" id="SM00338">
    <property type="entry name" value="BRLZ"/>
    <property type="match status" value="1"/>
</dbReference>
<dbReference type="InterPro" id="IPR004827">
    <property type="entry name" value="bZIP"/>
</dbReference>
<feature type="domain" description="BZIP" evidence="6">
    <location>
        <begin position="201"/>
        <end position="257"/>
    </location>
</feature>
<dbReference type="Pfam" id="PF00170">
    <property type="entry name" value="bZIP_1"/>
    <property type="match status" value="1"/>
</dbReference>
<reference evidence="7 8" key="1">
    <citation type="submission" date="2019-12" db="EMBL/GenBank/DDBJ databases">
        <title>Draft genome sequence of the ascomycete Xylaria multiplex DSM 110363.</title>
        <authorList>
            <person name="Buettner E."/>
            <person name="Kellner H."/>
        </authorList>
    </citation>
    <scope>NUCLEOTIDE SEQUENCE [LARGE SCALE GENOMIC DNA]</scope>
    <source>
        <strain evidence="7 8">DSM 110363</strain>
    </source>
</reference>
<dbReference type="PANTHER" id="PTHR19304">
    <property type="entry name" value="CYCLIC-AMP RESPONSE ELEMENT BINDING PROTEIN"/>
    <property type="match status" value="1"/>
</dbReference>
<evidence type="ECO:0000256" key="4">
    <source>
        <dbReference type="ARBA" id="ARBA00023242"/>
    </source>
</evidence>
<evidence type="ECO:0000256" key="3">
    <source>
        <dbReference type="ARBA" id="ARBA00023163"/>
    </source>
</evidence>
<name>A0A7C8ILQ6_9PEZI</name>
<dbReference type="PROSITE" id="PS50217">
    <property type="entry name" value="BZIP"/>
    <property type="match status" value="1"/>
</dbReference>
<feature type="compositionally biased region" description="Low complexity" evidence="5">
    <location>
        <begin position="179"/>
        <end position="192"/>
    </location>
</feature>
<accession>A0A7C8ILQ6</accession>
<dbReference type="SUPFAM" id="SSF57959">
    <property type="entry name" value="Leucine zipper domain"/>
    <property type="match status" value="1"/>
</dbReference>
<dbReference type="Proteomes" id="UP000481858">
    <property type="component" value="Unassembled WGS sequence"/>
</dbReference>
<evidence type="ECO:0000256" key="5">
    <source>
        <dbReference type="SAM" id="MobiDB-lite"/>
    </source>
</evidence>
<dbReference type="CDD" id="cd14687">
    <property type="entry name" value="bZIP_ATF2"/>
    <property type="match status" value="1"/>
</dbReference>
<evidence type="ECO:0000256" key="1">
    <source>
        <dbReference type="ARBA" id="ARBA00004123"/>
    </source>
</evidence>
<dbReference type="GO" id="GO:0003700">
    <property type="term" value="F:DNA-binding transcription factor activity"/>
    <property type="evidence" value="ECO:0007669"/>
    <property type="project" value="InterPro"/>
</dbReference>
<sequence>MMTGGIFMKPTLDGNICGVDMPLYGALPESEESPTLGFSWAHQAGDAMYSPGQNLRDPAKELWTGSTVGAYIPTHNVSQSSWPSPLGAELLSTQLSRHDLQTLNTKLHPLLTITQEFNSEFQLERGTVEPTLSTQGSAMGQPMDEATPLSVADFGSDQQDIGAEAYERTTSSGPRGRSKSTSTSPITPTDSTGALNLKHHREKNRVAARKCRQKAKLNFAGLQQRERELSEQNKLLRSHVGGLREEILDLKNEILRHSCCNSTVIQSYITNAARRQLE</sequence>
<keyword evidence="2" id="KW-0805">Transcription regulation</keyword>
<dbReference type="PROSITE" id="PS00036">
    <property type="entry name" value="BZIP_BASIC"/>
    <property type="match status" value="1"/>
</dbReference>
<dbReference type="OrthoDB" id="295274at2759"/>
<keyword evidence="8" id="KW-1185">Reference proteome</keyword>
<gene>
    <name evidence="7" type="ORF">GQX73_g10036</name>
</gene>
<dbReference type="GO" id="GO:0005634">
    <property type="term" value="C:nucleus"/>
    <property type="evidence" value="ECO:0007669"/>
    <property type="project" value="UniProtKB-SubCell"/>
</dbReference>
<evidence type="ECO:0000313" key="7">
    <source>
        <dbReference type="EMBL" id="KAF2963544.1"/>
    </source>
</evidence>
<keyword evidence="3" id="KW-0804">Transcription</keyword>
<dbReference type="InParanoid" id="A0A7C8ILQ6"/>
<dbReference type="InterPro" id="IPR051027">
    <property type="entry name" value="bZIP_transcription_factors"/>
</dbReference>
<proteinExistence type="predicted"/>
<evidence type="ECO:0000313" key="8">
    <source>
        <dbReference type="Proteomes" id="UP000481858"/>
    </source>
</evidence>
<dbReference type="InterPro" id="IPR046347">
    <property type="entry name" value="bZIP_sf"/>
</dbReference>
<protein>
    <recommendedName>
        <fullName evidence="6">BZIP domain-containing protein</fullName>
    </recommendedName>
</protein>
<dbReference type="AlphaFoldDB" id="A0A7C8ILQ6"/>
<comment type="subcellular location">
    <subcellularLocation>
        <location evidence="1">Nucleus</location>
    </subcellularLocation>
</comment>
<dbReference type="Gene3D" id="1.20.5.170">
    <property type="match status" value="1"/>
</dbReference>
<evidence type="ECO:0000256" key="2">
    <source>
        <dbReference type="ARBA" id="ARBA00023015"/>
    </source>
</evidence>
<feature type="region of interest" description="Disordered" evidence="5">
    <location>
        <begin position="166"/>
        <end position="205"/>
    </location>
</feature>
<comment type="caution">
    <text evidence="7">The sequence shown here is derived from an EMBL/GenBank/DDBJ whole genome shotgun (WGS) entry which is preliminary data.</text>
</comment>
<keyword evidence="4" id="KW-0539">Nucleus</keyword>
<evidence type="ECO:0000259" key="6">
    <source>
        <dbReference type="PROSITE" id="PS50217"/>
    </source>
</evidence>
<organism evidence="7 8">
    <name type="scientific">Xylaria multiplex</name>
    <dbReference type="NCBI Taxonomy" id="323545"/>
    <lineage>
        <taxon>Eukaryota</taxon>
        <taxon>Fungi</taxon>
        <taxon>Dikarya</taxon>
        <taxon>Ascomycota</taxon>
        <taxon>Pezizomycotina</taxon>
        <taxon>Sordariomycetes</taxon>
        <taxon>Xylariomycetidae</taxon>
        <taxon>Xylariales</taxon>
        <taxon>Xylariaceae</taxon>
        <taxon>Xylaria</taxon>
    </lineage>
</organism>
<dbReference type="EMBL" id="WUBL01000197">
    <property type="protein sequence ID" value="KAF2963544.1"/>
    <property type="molecule type" value="Genomic_DNA"/>
</dbReference>